<feature type="binding site" evidence="7">
    <location>
        <position position="348"/>
    </location>
    <ligand>
        <name>3-phosphoshikimate</name>
        <dbReference type="ChEBI" id="CHEBI:145989"/>
    </ligand>
</feature>
<feature type="binding site" evidence="7">
    <location>
        <position position="382"/>
    </location>
    <ligand>
        <name>phosphoenolpyruvate</name>
        <dbReference type="ChEBI" id="CHEBI:58702"/>
    </ligand>
</feature>
<keyword evidence="5 7" id="KW-0057">Aromatic amino acid biosynthesis</keyword>
<dbReference type="PROSITE" id="PS00104">
    <property type="entry name" value="EPSP_SYNTHASE_1"/>
    <property type="match status" value="1"/>
</dbReference>
<comment type="caution">
    <text evidence="7">Lacks conserved residue(s) required for the propagation of feature annotation.</text>
</comment>
<feature type="binding site" evidence="7">
    <location>
        <position position="195"/>
    </location>
    <ligand>
        <name>3-phosphoshikimate</name>
        <dbReference type="ChEBI" id="CHEBI:145989"/>
    </ligand>
</feature>
<keyword evidence="4 7" id="KW-0808">Transferase</keyword>
<dbReference type="InterPro" id="IPR036968">
    <property type="entry name" value="Enolpyruvate_Tfrase_sf"/>
</dbReference>
<proteinExistence type="inferred from homology"/>
<feature type="binding site" evidence="7">
    <location>
        <position position="452"/>
    </location>
    <ligand>
        <name>phosphoenolpyruvate</name>
        <dbReference type="ChEBI" id="CHEBI:58702"/>
    </ligand>
</feature>
<feature type="binding site" evidence="7">
    <location>
        <position position="29"/>
    </location>
    <ligand>
        <name>3-phosphoshikimate</name>
        <dbReference type="ChEBI" id="CHEBI:145989"/>
    </ligand>
</feature>
<evidence type="ECO:0000256" key="3">
    <source>
        <dbReference type="ARBA" id="ARBA00022605"/>
    </source>
</evidence>
<sequence>MTDATILTAWAAPAASGPLDAVVTLPGSKSLTARALVLAALADAPSTLLGALRSRDTDLMLDALHVLGVGSEVLDDSGSKLRIFPATEPLPVTAQGGEPPQVDCGLAGTVMRFVPPLAALAQRPVVFDGDEAARLRPLGPVLDALAALGAAVSELGAPGHLPVRVGPGSGALLRPADPANPTAPHRVSIDASQSSQFLSALLLVGALLPGGLEITSTGPVPSLPHIHMTVESLRERGIVVDEPDPQAPEAARSWRVHPGRPHGGEVLIEPDLSNAGPFLAAALICGGSVTVPHWPAHTTQAGAAWRKLLPQLGGTVTTTAQPDGTLRFTAHGTGQLTGIDADLSAVGELAPTVAALCVLAAAQGHASRLTGIAHLRGHETNRLAALVAEINRLGASARETTDGLDIEALPAGAQLHPTRLHTYADHRLATFAALIALAVPGTTLDDVACTSKTLPDFPTMWSAMLATGASTPTTAKPTTEDCC</sequence>
<feature type="binding site" evidence="7">
    <location>
        <position position="378"/>
    </location>
    <ligand>
        <name>3-phosphoshikimate</name>
        <dbReference type="ChEBI" id="CHEBI:145989"/>
    </ligand>
</feature>
<dbReference type="NCBIfam" id="TIGR01356">
    <property type="entry name" value="aroA"/>
    <property type="match status" value="1"/>
</dbReference>
<accession>A0ABY1VMP9</accession>
<feature type="binding site" evidence="7">
    <location>
        <position position="136"/>
    </location>
    <ligand>
        <name>phosphoenolpyruvate</name>
        <dbReference type="ChEBI" id="CHEBI:58702"/>
    </ligand>
</feature>
<dbReference type="EMBL" id="UAPQ01000006">
    <property type="protein sequence ID" value="SPT53370.1"/>
    <property type="molecule type" value="Genomic_DNA"/>
</dbReference>
<dbReference type="Pfam" id="PF00275">
    <property type="entry name" value="EPSP_synthase"/>
    <property type="match status" value="1"/>
</dbReference>
<dbReference type="Gene3D" id="3.65.10.10">
    <property type="entry name" value="Enolpyruvate transferase domain"/>
    <property type="match status" value="2"/>
</dbReference>
<name>A0ABY1VMP9_9ACTO</name>
<keyword evidence="10" id="KW-1185">Reference proteome</keyword>
<dbReference type="InterPro" id="IPR013792">
    <property type="entry name" value="RNA3'P_cycl/enolpyr_Trfase_a/b"/>
</dbReference>
<gene>
    <name evidence="7 9" type="primary">aroA</name>
    <name evidence="9" type="ORF">NCTC11535_01033</name>
</gene>
<feature type="binding site" evidence="7">
    <location>
        <position position="196"/>
    </location>
    <ligand>
        <name>phosphoenolpyruvate</name>
        <dbReference type="ChEBI" id="CHEBI:58702"/>
    </ligand>
</feature>
<dbReference type="PANTHER" id="PTHR21090">
    <property type="entry name" value="AROM/DEHYDROQUINATE SYNTHASE"/>
    <property type="match status" value="1"/>
</dbReference>
<dbReference type="EC" id="2.5.1.19" evidence="7"/>
<comment type="similarity">
    <text evidence="2 7">Belongs to the EPSP synthase family.</text>
</comment>
<evidence type="ECO:0000313" key="10">
    <source>
        <dbReference type="Proteomes" id="UP000250006"/>
    </source>
</evidence>
<dbReference type="GO" id="GO:0003866">
    <property type="term" value="F:3-phosphoshikimate 1-carboxyvinyltransferase activity"/>
    <property type="evidence" value="ECO:0007669"/>
    <property type="project" value="UniProtKB-EC"/>
</dbReference>
<feature type="binding site" evidence="7">
    <location>
        <position position="194"/>
    </location>
    <ligand>
        <name>3-phosphoshikimate</name>
        <dbReference type="ChEBI" id="CHEBI:145989"/>
    </ligand>
</feature>
<evidence type="ECO:0000256" key="1">
    <source>
        <dbReference type="ARBA" id="ARBA00004811"/>
    </source>
</evidence>
<dbReference type="InterPro" id="IPR001986">
    <property type="entry name" value="Enolpyruvate_Tfrase_dom"/>
</dbReference>
<evidence type="ECO:0000259" key="8">
    <source>
        <dbReference type="Pfam" id="PF00275"/>
    </source>
</evidence>
<dbReference type="SUPFAM" id="SSF55205">
    <property type="entry name" value="EPT/RTPC-like"/>
    <property type="match status" value="1"/>
</dbReference>
<reference evidence="9 10" key="1">
    <citation type="submission" date="2018-06" db="EMBL/GenBank/DDBJ databases">
        <authorList>
            <consortium name="Pathogen Informatics"/>
            <person name="Doyle S."/>
        </authorList>
    </citation>
    <scope>NUCLEOTIDE SEQUENCE [LARGE SCALE GENOMIC DNA]</scope>
    <source>
        <strain evidence="9 10">NCTC11535</strain>
    </source>
</reference>
<dbReference type="InterPro" id="IPR006264">
    <property type="entry name" value="EPSP_synthase"/>
</dbReference>
<keyword evidence="3 7" id="KW-0028">Amino-acid biosynthesis</keyword>
<feature type="binding site" evidence="7">
    <location>
        <position position="29"/>
    </location>
    <ligand>
        <name>phosphoenolpyruvate</name>
        <dbReference type="ChEBI" id="CHEBI:58702"/>
    </ligand>
</feature>
<dbReference type="PANTHER" id="PTHR21090:SF5">
    <property type="entry name" value="PENTAFUNCTIONAL AROM POLYPEPTIDE"/>
    <property type="match status" value="1"/>
</dbReference>
<feature type="binding site" evidence="7">
    <location>
        <position position="108"/>
    </location>
    <ligand>
        <name>phosphoenolpyruvate</name>
        <dbReference type="ChEBI" id="CHEBI:58702"/>
    </ligand>
</feature>
<comment type="subunit">
    <text evidence="7">Monomer.</text>
</comment>
<dbReference type="Proteomes" id="UP000250006">
    <property type="component" value="Unassembled WGS sequence"/>
</dbReference>
<organism evidence="9 10">
    <name type="scientific">Actinomyces bovis</name>
    <dbReference type="NCBI Taxonomy" id="1658"/>
    <lineage>
        <taxon>Bacteria</taxon>
        <taxon>Bacillati</taxon>
        <taxon>Actinomycetota</taxon>
        <taxon>Actinomycetes</taxon>
        <taxon>Actinomycetales</taxon>
        <taxon>Actinomycetaceae</taxon>
        <taxon>Actinomyces</taxon>
    </lineage>
</organism>
<feature type="binding site" evidence="7">
    <location>
        <position position="30"/>
    </location>
    <ligand>
        <name>3-phosphoshikimate</name>
        <dbReference type="ChEBI" id="CHEBI:145989"/>
    </ligand>
</feature>
<feature type="binding site" evidence="7">
    <location>
        <position position="196"/>
    </location>
    <ligand>
        <name>3-phosphoshikimate</name>
        <dbReference type="ChEBI" id="CHEBI:145989"/>
    </ligand>
</feature>
<evidence type="ECO:0000256" key="2">
    <source>
        <dbReference type="ARBA" id="ARBA00009948"/>
    </source>
</evidence>
<feature type="binding site" evidence="7">
    <location>
        <position position="427"/>
    </location>
    <ligand>
        <name>phosphoenolpyruvate</name>
        <dbReference type="ChEBI" id="CHEBI:58702"/>
    </ligand>
</feature>
<comment type="function">
    <text evidence="7">Catalyzes the transfer of the enolpyruvyl moiety of phosphoenolpyruvate (PEP) to the 5-hydroxyl of shikimate-3-phosphate (S3P) to produce enolpyruvyl shikimate-3-phosphate and inorganic phosphate.</text>
</comment>
<comment type="subcellular location">
    <subcellularLocation>
        <location evidence="7">Cytoplasm</location>
    </subcellularLocation>
</comment>
<comment type="catalytic activity">
    <reaction evidence="6">
        <text>3-phosphoshikimate + phosphoenolpyruvate = 5-O-(1-carboxyvinyl)-3-phosphoshikimate + phosphate</text>
        <dbReference type="Rhea" id="RHEA:21256"/>
        <dbReference type="ChEBI" id="CHEBI:43474"/>
        <dbReference type="ChEBI" id="CHEBI:57701"/>
        <dbReference type="ChEBI" id="CHEBI:58702"/>
        <dbReference type="ChEBI" id="CHEBI:145989"/>
        <dbReference type="EC" id="2.5.1.19"/>
    </reaction>
    <physiologicalReaction direction="left-to-right" evidence="6">
        <dbReference type="Rhea" id="RHEA:21257"/>
    </physiologicalReaction>
</comment>
<feature type="binding site" evidence="7">
    <location>
        <position position="34"/>
    </location>
    <ligand>
        <name>3-phosphoshikimate</name>
        <dbReference type="ChEBI" id="CHEBI:145989"/>
    </ligand>
</feature>
<evidence type="ECO:0000256" key="6">
    <source>
        <dbReference type="ARBA" id="ARBA00044633"/>
    </source>
</evidence>
<dbReference type="InterPro" id="IPR023193">
    <property type="entry name" value="EPSP_synthase_CS"/>
</dbReference>
<feature type="binding site" evidence="7">
    <location>
        <position position="222"/>
    </location>
    <ligand>
        <name>3-phosphoshikimate</name>
        <dbReference type="ChEBI" id="CHEBI:145989"/>
    </ligand>
</feature>
<keyword evidence="7" id="KW-0963">Cytoplasm</keyword>
<evidence type="ECO:0000256" key="7">
    <source>
        <dbReference type="HAMAP-Rule" id="MF_00210"/>
    </source>
</evidence>
<dbReference type="HAMAP" id="MF_00210">
    <property type="entry name" value="EPSP_synth"/>
    <property type="match status" value="1"/>
</dbReference>
<evidence type="ECO:0000256" key="5">
    <source>
        <dbReference type="ARBA" id="ARBA00023141"/>
    </source>
</evidence>
<dbReference type="RefSeq" id="WP_229116816.1">
    <property type="nucleotide sequence ID" value="NZ_UAPQ01000006.1"/>
</dbReference>
<dbReference type="PROSITE" id="PS00885">
    <property type="entry name" value="EPSP_SYNTHASE_2"/>
    <property type="match status" value="1"/>
</dbReference>
<dbReference type="PIRSF" id="PIRSF000505">
    <property type="entry name" value="EPSPS"/>
    <property type="match status" value="1"/>
</dbReference>
<evidence type="ECO:0000313" key="9">
    <source>
        <dbReference type="EMBL" id="SPT53370.1"/>
    </source>
</evidence>
<feature type="domain" description="Enolpyruvate transferase" evidence="8">
    <location>
        <begin position="16"/>
        <end position="459"/>
    </location>
</feature>
<evidence type="ECO:0000256" key="4">
    <source>
        <dbReference type="ARBA" id="ARBA00022679"/>
    </source>
</evidence>
<protein>
    <recommendedName>
        <fullName evidence="7">3-phosphoshikimate 1-carboxyvinyltransferase</fullName>
        <ecNumber evidence="7">2.5.1.19</ecNumber>
    </recommendedName>
    <alternativeName>
        <fullName evidence="7">5-enolpyruvylshikimate-3-phosphate synthase</fullName>
        <shortName evidence="7">EPSP synthase</shortName>
        <shortName evidence="7">EPSPS</shortName>
    </alternativeName>
</protein>
<comment type="caution">
    <text evidence="9">The sequence shown here is derived from an EMBL/GenBank/DDBJ whole genome shotgun (WGS) entry which is preliminary data.</text>
</comment>
<comment type="pathway">
    <text evidence="1 7">Metabolic intermediate biosynthesis; chorismate biosynthesis; chorismate from D-erythrose 4-phosphate and phosphoenolpyruvate: step 6/7.</text>
</comment>
<feature type="active site" description="Proton acceptor" evidence="7">
    <location>
        <position position="348"/>
    </location>
</feature>